<keyword evidence="4" id="KW-1185">Reference proteome</keyword>
<dbReference type="Pfam" id="PF14111">
    <property type="entry name" value="DUF4283"/>
    <property type="match status" value="1"/>
</dbReference>
<dbReference type="AlphaFoldDB" id="A0AAP0HN65"/>
<evidence type="ECO:0000313" key="4">
    <source>
        <dbReference type="Proteomes" id="UP001419268"/>
    </source>
</evidence>
<name>A0AAP0HN65_9MAGN</name>
<evidence type="ECO:0000313" key="3">
    <source>
        <dbReference type="EMBL" id="KAK9089040.1"/>
    </source>
</evidence>
<dbReference type="InterPro" id="IPR040256">
    <property type="entry name" value="At4g02000-like"/>
</dbReference>
<organism evidence="3 4">
    <name type="scientific">Stephania cephalantha</name>
    <dbReference type="NCBI Taxonomy" id="152367"/>
    <lineage>
        <taxon>Eukaryota</taxon>
        <taxon>Viridiplantae</taxon>
        <taxon>Streptophyta</taxon>
        <taxon>Embryophyta</taxon>
        <taxon>Tracheophyta</taxon>
        <taxon>Spermatophyta</taxon>
        <taxon>Magnoliopsida</taxon>
        <taxon>Ranunculales</taxon>
        <taxon>Menispermaceae</taxon>
        <taxon>Menispermoideae</taxon>
        <taxon>Cissampelideae</taxon>
        <taxon>Stephania</taxon>
    </lineage>
</organism>
<gene>
    <name evidence="3" type="ORF">Scep_028122</name>
</gene>
<evidence type="ECO:0000256" key="1">
    <source>
        <dbReference type="SAM" id="MobiDB-lite"/>
    </source>
</evidence>
<reference evidence="3 4" key="1">
    <citation type="submission" date="2024-01" db="EMBL/GenBank/DDBJ databases">
        <title>Genome assemblies of Stephania.</title>
        <authorList>
            <person name="Yang L."/>
        </authorList>
    </citation>
    <scope>NUCLEOTIDE SEQUENCE [LARGE SCALE GENOMIC DNA]</scope>
    <source>
        <strain evidence="3">JXDWG</strain>
        <tissue evidence="3">Leaf</tissue>
    </source>
</reference>
<dbReference type="PANTHER" id="PTHR31286:SF99">
    <property type="entry name" value="DUF4283 DOMAIN-CONTAINING PROTEIN"/>
    <property type="match status" value="1"/>
</dbReference>
<dbReference type="PANTHER" id="PTHR31286">
    <property type="entry name" value="GLYCINE-RICH CELL WALL STRUCTURAL PROTEIN 1.8-LIKE"/>
    <property type="match status" value="1"/>
</dbReference>
<sequence length="347" mass="39209">MALVIAGSLEKLPPPELSEEKNRSTKKVKNKHDPDPGVRVDGGFNSSFKDDMMQEGTESEEEPFDQYDIEICSDHYKREKEDNLVRLHFTKEVQGKLDDRMNNTLIVRVLGKNIGFKILFNRMHLLWNPKGYMKVIDVDNGYYMVRFSSRDDYMNVLLKGPWTVSGHYLTVQPWTSSFNPIGNNLSAVAAWVRFPSLPAKYYPKNVLRVVAETVGEFIKIDYNTVSGQRGQFATCEAINSSRDGRLLNPAHHTVVSFATKTPNNPLSGEQTTRGGESFMMTRKLEYSGRPPDKKNGIVVKQVNKVKSIVAKAKGKSLVEDDIEMSCDESEAQGVDFHPSQELSTMDF</sequence>
<feature type="region of interest" description="Disordered" evidence="1">
    <location>
        <begin position="1"/>
        <end position="60"/>
    </location>
</feature>
<feature type="domain" description="DUF4283" evidence="2">
    <location>
        <begin position="99"/>
        <end position="180"/>
    </location>
</feature>
<proteinExistence type="predicted"/>
<comment type="caution">
    <text evidence="3">The sequence shown here is derived from an EMBL/GenBank/DDBJ whole genome shotgun (WGS) entry which is preliminary data.</text>
</comment>
<dbReference type="Proteomes" id="UP001419268">
    <property type="component" value="Unassembled WGS sequence"/>
</dbReference>
<protein>
    <recommendedName>
        <fullName evidence="2">DUF4283 domain-containing protein</fullName>
    </recommendedName>
</protein>
<accession>A0AAP0HN65</accession>
<dbReference type="EMBL" id="JBBNAG010000012">
    <property type="protein sequence ID" value="KAK9089040.1"/>
    <property type="molecule type" value="Genomic_DNA"/>
</dbReference>
<evidence type="ECO:0000259" key="2">
    <source>
        <dbReference type="Pfam" id="PF14111"/>
    </source>
</evidence>
<feature type="region of interest" description="Disordered" evidence="1">
    <location>
        <begin position="328"/>
        <end position="347"/>
    </location>
</feature>
<dbReference type="InterPro" id="IPR025558">
    <property type="entry name" value="DUF4283"/>
</dbReference>